<dbReference type="RefSeq" id="WP_309730357.1">
    <property type="nucleotide sequence ID" value="NZ_JAVDQA010000011.1"/>
</dbReference>
<accession>A0ABU1K9Z2</accession>
<name>A0ABU1K9Z2_9FLAO</name>
<evidence type="ECO:0008006" key="5">
    <source>
        <dbReference type="Google" id="ProtNLM"/>
    </source>
</evidence>
<gene>
    <name evidence="3" type="ORF">GGR31_002785</name>
</gene>
<evidence type="ECO:0000313" key="3">
    <source>
        <dbReference type="EMBL" id="MDR6302106.1"/>
    </source>
</evidence>
<evidence type="ECO:0000256" key="2">
    <source>
        <dbReference type="SAM" id="SignalP"/>
    </source>
</evidence>
<feature type="region of interest" description="Disordered" evidence="1">
    <location>
        <begin position="29"/>
        <end position="80"/>
    </location>
</feature>
<organism evidence="3 4">
    <name type="scientific">Mesonia maritima</name>
    <dbReference type="NCBI Taxonomy" id="1793873"/>
    <lineage>
        <taxon>Bacteria</taxon>
        <taxon>Pseudomonadati</taxon>
        <taxon>Bacteroidota</taxon>
        <taxon>Flavobacteriia</taxon>
        <taxon>Flavobacteriales</taxon>
        <taxon>Flavobacteriaceae</taxon>
        <taxon>Mesonia</taxon>
    </lineage>
</organism>
<dbReference type="Proteomes" id="UP001257659">
    <property type="component" value="Unassembled WGS sequence"/>
</dbReference>
<evidence type="ECO:0000256" key="1">
    <source>
        <dbReference type="SAM" id="MobiDB-lite"/>
    </source>
</evidence>
<feature type="signal peptide" evidence="2">
    <location>
        <begin position="1"/>
        <end position="19"/>
    </location>
</feature>
<keyword evidence="4" id="KW-1185">Reference proteome</keyword>
<protein>
    <recommendedName>
        <fullName evidence="5">Secreted protein</fullName>
    </recommendedName>
</protein>
<feature type="chain" id="PRO_5045571587" description="Secreted protein" evidence="2">
    <location>
        <begin position="20"/>
        <end position="221"/>
    </location>
</feature>
<reference evidence="3 4" key="1">
    <citation type="submission" date="2023-07" db="EMBL/GenBank/DDBJ databases">
        <title>Genomic Encyclopedia of Type Strains, Phase IV (KMG-IV): sequencing the most valuable type-strain genomes for metagenomic binning, comparative biology and taxonomic classification.</title>
        <authorList>
            <person name="Goeker M."/>
        </authorList>
    </citation>
    <scope>NUCLEOTIDE SEQUENCE [LARGE SCALE GENOMIC DNA]</scope>
    <source>
        <strain evidence="3 4">DSM 102814</strain>
    </source>
</reference>
<proteinExistence type="predicted"/>
<evidence type="ECO:0000313" key="4">
    <source>
        <dbReference type="Proteomes" id="UP001257659"/>
    </source>
</evidence>
<sequence>MRKAIFLTIFSFITSIAFSQLDSPKRTSSGGVFSSNSLNTSSEFSTSTPSLSKKNNGLMRSHSDKTSLEPQEEKLDITKDEGFIDPEQKFEARYLQNTGNERKMSEQFMRNESLGEVMSNGKFVKIVCRDHQAVDGDMVRIYVNGEVQVDQIYLEAAFKEVYIKLEKGFNKIEIEALNQGSSGPNTAAFKVYDDQHHVISMNEWNLATGYKASLMVVKNED</sequence>
<feature type="compositionally biased region" description="Basic and acidic residues" evidence="1">
    <location>
        <begin position="61"/>
        <end position="80"/>
    </location>
</feature>
<comment type="caution">
    <text evidence="3">The sequence shown here is derived from an EMBL/GenBank/DDBJ whole genome shotgun (WGS) entry which is preliminary data.</text>
</comment>
<dbReference type="EMBL" id="JAVDQA010000011">
    <property type="protein sequence ID" value="MDR6302106.1"/>
    <property type="molecule type" value="Genomic_DNA"/>
</dbReference>
<feature type="compositionally biased region" description="Low complexity" evidence="1">
    <location>
        <begin position="33"/>
        <end position="52"/>
    </location>
</feature>
<keyword evidence="2" id="KW-0732">Signal</keyword>